<evidence type="ECO:0000313" key="9">
    <source>
        <dbReference type="EMBL" id="CAH1714333.1"/>
    </source>
</evidence>
<dbReference type="GO" id="GO:0005886">
    <property type="term" value="C:plasma membrane"/>
    <property type="evidence" value="ECO:0007669"/>
    <property type="project" value="UniProtKB-SubCell"/>
</dbReference>
<dbReference type="GO" id="GO:0030424">
    <property type="term" value="C:axon"/>
    <property type="evidence" value="ECO:0007669"/>
    <property type="project" value="TreeGrafter"/>
</dbReference>
<feature type="transmembrane region" description="Helical" evidence="8">
    <location>
        <begin position="12"/>
        <end position="32"/>
    </location>
</feature>
<comment type="subcellular location">
    <subcellularLocation>
        <location evidence="1 8">Cell membrane</location>
        <topology evidence="1 8">Multi-pass membrane protein</topology>
    </subcellularLocation>
</comment>
<feature type="transmembrane region" description="Helical" evidence="8">
    <location>
        <begin position="133"/>
        <end position="158"/>
    </location>
</feature>
<dbReference type="GO" id="GO:0007635">
    <property type="term" value="P:chemosensory behavior"/>
    <property type="evidence" value="ECO:0007669"/>
    <property type="project" value="TreeGrafter"/>
</dbReference>
<feature type="transmembrane region" description="Helical" evidence="8">
    <location>
        <begin position="230"/>
        <end position="255"/>
    </location>
</feature>
<dbReference type="Proteomes" id="UP001154329">
    <property type="component" value="Chromosome 1"/>
</dbReference>
<keyword evidence="6 8" id="KW-0675">Receptor</keyword>
<protein>
    <recommendedName>
        <fullName evidence="8">Gustatory receptor</fullName>
    </recommendedName>
</protein>
<keyword evidence="4 8" id="KW-1133">Transmembrane helix</keyword>
<name>A0A9P0NGG0_APHGO</name>
<evidence type="ECO:0000256" key="4">
    <source>
        <dbReference type="ARBA" id="ARBA00022989"/>
    </source>
</evidence>
<keyword evidence="7 8" id="KW-0807">Transducer</keyword>
<dbReference type="GO" id="GO:0043025">
    <property type="term" value="C:neuronal cell body"/>
    <property type="evidence" value="ECO:0007669"/>
    <property type="project" value="TreeGrafter"/>
</dbReference>
<proteinExistence type="inferred from homology"/>
<evidence type="ECO:0000256" key="2">
    <source>
        <dbReference type="ARBA" id="ARBA00022475"/>
    </source>
</evidence>
<accession>A0A9P0NGG0</accession>
<feature type="transmembrane region" description="Helical" evidence="8">
    <location>
        <begin position="275"/>
        <end position="293"/>
    </location>
</feature>
<dbReference type="Pfam" id="PF08395">
    <property type="entry name" value="7tm_7"/>
    <property type="match status" value="1"/>
</dbReference>
<evidence type="ECO:0000256" key="5">
    <source>
        <dbReference type="ARBA" id="ARBA00023136"/>
    </source>
</evidence>
<comment type="similarity">
    <text evidence="8">Belongs to the insect chemoreceptor superfamily. Gustatory receptor (GR) family.</text>
</comment>
<dbReference type="GO" id="GO:0008049">
    <property type="term" value="P:male courtship behavior"/>
    <property type="evidence" value="ECO:0007669"/>
    <property type="project" value="TreeGrafter"/>
</dbReference>
<dbReference type="InterPro" id="IPR013604">
    <property type="entry name" value="7TM_chemorcpt"/>
</dbReference>
<feature type="transmembrane region" description="Helical" evidence="8">
    <location>
        <begin position="102"/>
        <end position="127"/>
    </location>
</feature>
<dbReference type="EMBL" id="OU899034">
    <property type="protein sequence ID" value="CAH1714333.1"/>
    <property type="molecule type" value="Genomic_DNA"/>
</dbReference>
<dbReference type="GO" id="GO:0050909">
    <property type="term" value="P:sensory perception of taste"/>
    <property type="evidence" value="ECO:0007669"/>
    <property type="project" value="InterPro"/>
</dbReference>
<dbReference type="AlphaFoldDB" id="A0A9P0NGG0"/>
<sequence length="372" mass="42780">MILLTPSQKLFTLINVIVLLITCIFNFVMSPLVLCLLDGNCAGVTFTSLQGMYSRMIAVACFLSLSKLLCKYSTMMPVFDKNIEAYEVYSPTTNTEHRNHSLFFLFLAVLNMSVILPINVLRLILMYRSDSGSLILVFFVFMYLENIIMCVIETYFIVMCHKLDHKFFKINRDLERLGWEIVKPSMSIFENTVAVGHRVVYHGDFYGPNDYSIANAMEIIRIRHRLIRDAVYLLIDLFGIPMGLSLFTLCVMTLFDIYYQVFNVMGSSSRPLIFIYMWLLQYSIRFYTIVVAADNTTKQALKSKILITDINNRYLDNNTKEELQLFLNQISSCSIEFTACDFFTLNTHLITSAIAAGTTYLVILLQFNSSKD</sequence>
<evidence type="ECO:0000256" key="7">
    <source>
        <dbReference type="ARBA" id="ARBA00023224"/>
    </source>
</evidence>
<feature type="transmembrane region" description="Helical" evidence="8">
    <location>
        <begin position="52"/>
        <end position="70"/>
    </location>
</feature>
<dbReference type="PANTHER" id="PTHR21143">
    <property type="entry name" value="INVERTEBRATE GUSTATORY RECEPTOR"/>
    <property type="match status" value="1"/>
</dbReference>
<keyword evidence="2 8" id="KW-1003">Cell membrane</keyword>
<comment type="function">
    <text evidence="8">Gustatory receptor which mediates acceptance or avoidance behavior, depending on its substrates.</text>
</comment>
<evidence type="ECO:0000313" key="10">
    <source>
        <dbReference type="Proteomes" id="UP001154329"/>
    </source>
</evidence>
<evidence type="ECO:0000256" key="3">
    <source>
        <dbReference type="ARBA" id="ARBA00022692"/>
    </source>
</evidence>
<dbReference type="GO" id="GO:0030425">
    <property type="term" value="C:dendrite"/>
    <property type="evidence" value="ECO:0007669"/>
    <property type="project" value="TreeGrafter"/>
</dbReference>
<reference evidence="9" key="1">
    <citation type="submission" date="2022-02" db="EMBL/GenBank/DDBJ databases">
        <authorList>
            <person name="King R."/>
        </authorList>
    </citation>
    <scope>NUCLEOTIDE SEQUENCE</scope>
</reference>
<evidence type="ECO:0000256" key="6">
    <source>
        <dbReference type="ARBA" id="ARBA00023170"/>
    </source>
</evidence>
<keyword evidence="3 8" id="KW-0812">Transmembrane</keyword>
<keyword evidence="5 8" id="KW-0472">Membrane</keyword>
<gene>
    <name evidence="9" type="ORF">APHIGO_LOCUS2735</name>
</gene>
<keyword evidence="10" id="KW-1185">Reference proteome</keyword>
<dbReference type="GO" id="GO:0007165">
    <property type="term" value="P:signal transduction"/>
    <property type="evidence" value="ECO:0007669"/>
    <property type="project" value="UniProtKB-KW"/>
</dbReference>
<organism evidence="9 10">
    <name type="scientific">Aphis gossypii</name>
    <name type="common">Cotton aphid</name>
    <dbReference type="NCBI Taxonomy" id="80765"/>
    <lineage>
        <taxon>Eukaryota</taxon>
        <taxon>Metazoa</taxon>
        <taxon>Ecdysozoa</taxon>
        <taxon>Arthropoda</taxon>
        <taxon>Hexapoda</taxon>
        <taxon>Insecta</taxon>
        <taxon>Pterygota</taxon>
        <taxon>Neoptera</taxon>
        <taxon>Paraneoptera</taxon>
        <taxon>Hemiptera</taxon>
        <taxon>Sternorrhyncha</taxon>
        <taxon>Aphidomorpha</taxon>
        <taxon>Aphidoidea</taxon>
        <taxon>Aphididae</taxon>
        <taxon>Aphidini</taxon>
        <taxon>Aphis</taxon>
        <taxon>Aphis</taxon>
    </lineage>
</organism>
<comment type="caution">
    <text evidence="8">Lacks conserved residue(s) required for the propagation of feature annotation.</text>
</comment>
<evidence type="ECO:0000256" key="8">
    <source>
        <dbReference type="RuleBase" id="RU363108"/>
    </source>
</evidence>
<dbReference type="PANTHER" id="PTHR21143:SF104">
    <property type="entry name" value="GUSTATORY RECEPTOR 8A-RELATED"/>
    <property type="match status" value="1"/>
</dbReference>
<evidence type="ECO:0000256" key="1">
    <source>
        <dbReference type="ARBA" id="ARBA00004651"/>
    </source>
</evidence>
<reference evidence="9" key="2">
    <citation type="submission" date="2022-10" db="EMBL/GenBank/DDBJ databases">
        <authorList>
            <consortium name="ENA_rothamsted_submissions"/>
            <consortium name="culmorum"/>
            <person name="King R."/>
        </authorList>
    </citation>
    <scope>NUCLEOTIDE SEQUENCE</scope>
</reference>